<name>A0A9D0Z5U4_9FIRM</name>
<evidence type="ECO:0000256" key="3">
    <source>
        <dbReference type="ARBA" id="ARBA00001941"/>
    </source>
</evidence>
<feature type="domain" description="HD/PDEase" evidence="8">
    <location>
        <begin position="29"/>
        <end position="144"/>
    </location>
</feature>
<accession>A0A9D0Z5U4</accession>
<evidence type="ECO:0000313" key="9">
    <source>
        <dbReference type="EMBL" id="HIQ69752.1"/>
    </source>
</evidence>
<dbReference type="PANTHER" id="PTHR11845:SF13">
    <property type="entry name" value="5'-DEOXYNUCLEOTIDASE HDDC2"/>
    <property type="match status" value="1"/>
</dbReference>
<evidence type="ECO:0000256" key="6">
    <source>
        <dbReference type="ARBA" id="ARBA00022723"/>
    </source>
</evidence>
<dbReference type="EMBL" id="DVFN01000081">
    <property type="protein sequence ID" value="HIQ69752.1"/>
    <property type="molecule type" value="Genomic_DNA"/>
</dbReference>
<evidence type="ECO:0000256" key="4">
    <source>
        <dbReference type="ARBA" id="ARBA00011738"/>
    </source>
</evidence>
<dbReference type="Proteomes" id="UP000886874">
    <property type="component" value="Unassembled WGS sequence"/>
</dbReference>
<dbReference type="GO" id="GO:0005737">
    <property type="term" value="C:cytoplasm"/>
    <property type="evidence" value="ECO:0007669"/>
    <property type="project" value="TreeGrafter"/>
</dbReference>
<dbReference type="AlphaFoldDB" id="A0A9D0Z5U4"/>
<comment type="caution">
    <text evidence="9">The sequence shown here is derived from an EMBL/GenBank/DDBJ whole genome shotgun (WGS) entry which is preliminary data.</text>
</comment>
<evidence type="ECO:0000313" key="10">
    <source>
        <dbReference type="Proteomes" id="UP000886874"/>
    </source>
</evidence>
<comment type="cofactor">
    <cofactor evidence="2">
        <name>Mn(2+)</name>
        <dbReference type="ChEBI" id="CHEBI:29035"/>
    </cofactor>
</comment>
<protein>
    <recommendedName>
        <fullName evidence="5">5'-deoxynucleotidase</fullName>
        <ecNumber evidence="5">3.1.3.89</ecNumber>
    </recommendedName>
</protein>
<evidence type="ECO:0000256" key="2">
    <source>
        <dbReference type="ARBA" id="ARBA00001936"/>
    </source>
</evidence>
<dbReference type="Gene3D" id="1.10.3210.10">
    <property type="entry name" value="Hypothetical protein af1432"/>
    <property type="match status" value="1"/>
</dbReference>
<dbReference type="SMART" id="SM00471">
    <property type="entry name" value="HDc"/>
    <property type="match status" value="1"/>
</dbReference>
<dbReference type="SUPFAM" id="SSF109604">
    <property type="entry name" value="HD-domain/PDEase-like"/>
    <property type="match status" value="1"/>
</dbReference>
<organism evidence="9 10">
    <name type="scientific">Candidatus Avoscillospira stercorigallinarum</name>
    <dbReference type="NCBI Taxonomy" id="2840708"/>
    <lineage>
        <taxon>Bacteria</taxon>
        <taxon>Bacillati</taxon>
        <taxon>Bacillota</taxon>
        <taxon>Clostridia</taxon>
        <taxon>Eubacteriales</taxon>
        <taxon>Oscillospiraceae</taxon>
        <taxon>Oscillospiraceae incertae sedis</taxon>
        <taxon>Candidatus Avoscillospira</taxon>
    </lineage>
</organism>
<evidence type="ECO:0000256" key="5">
    <source>
        <dbReference type="ARBA" id="ARBA00012964"/>
    </source>
</evidence>
<dbReference type="GO" id="GO:0002953">
    <property type="term" value="F:5'-deoxynucleotidase activity"/>
    <property type="evidence" value="ECO:0007669"/>
    <property type="project" value="UniProtKB-EC"/>
</dbReference>
<evidence type="ECO:0000256" key="1">
    <source>
        <dbReference type="ARBA" id="ARBA00001638"/>
    </source>
</evidence>
<keyword evidence="7" id="KW-0378">Hydrolase</keyword>
<dbReference type="PANTHER" id="PTHR11845">
    <property type="entry name" value="5'-DEOXYNUCLEOTIDASE HDDC2"/>
    <property type="match status" value="1"/>
</dbReference>
<evidence type="ECO:0000256" key="7">
    <source>
        <dbReference type="ARBA" id="ARBA00022801"/>
    </source>
</evidence>
<evidence type="ECO:0000259" key="8">
    <source>
        <dbReference type="SMART" id="SM00471"/>
    </source>
</evidence>
<dbReference type="InterPro" id="IPR039356">
    <property type="entry name" value="YfbR/HDDC2"/>
</dbReference>
<comment type="subunit">
    <text evidence="4">Homodimer.</text>
</comment>
<dbReference type="EC" id="3.1.3.89" evidence="5"/>
<reference evidence="9" key="1">
    <citation type="submission" date="2020-10" db="EMBL/GenBank/DDBJ databases">
        <authorList>
            <person name="Gilroy R."/>
        </authorList>
    </citation>
    <scope>NUCLEOTIDE SEQUENCE</scope>
    <source>
        <strain evidence="9">ChiSjej2B20-13462</strain>
    </source>
</reference>
<dbReference type="CDD" id="cd00077">
    <property type="entry name" value="HDc"/>
    <property type="match status" value="1"/>
</dbReference>
<dbReference type="InterPro" id="IPR003607">
    <property type="entry name" value="HD/PDEase_dom"/>
</dbReference>
<dbReference type="Pfam" id="PF13023">
    <property type="entry name" value="HD_3"/>
    <property type="match status" value="1"/>
</dbReference>
<keyword evidence="6" id="KW-0479">Metal-binding</keyword>
<reference evidence="9" key="2">
    <citation type="journal article" date="2021" name="PeerJ">
        <title>Extensive microbial diversity within the chicken gut microbiome revealed by metagenomics and culture.</title>
        <authorList>
            <person name="Gilroy R."/>
            <person name="Ravi A."/>
            <person name="Getino M."/>
            <person name="Pursley I."/>
            <person name="Horton D.L."/>
            <person name="Alikhan N.F."/>
            <person name="Baker D."/>
            <person name="Gharbi K."/>
            <person name="Hall N."/>
            <person name="Watson M."/>
            <person name="Adriaenssens E.M."/>
            <person name="Foster-Nyarko E."/>
            <person name="Jarju S."/>
            <person name="Secka A."/>
            <person name="Antonio M."/>
            <person name="Oren A."/>
            <person name="Chaudhuri R.R."/>
            <person name="La Ragione R."/>
            <person name="Hildebrand F."/>
            <person name="Pallen M.J."/>
        </authorList>
    </citation>
    <scope>NUCLEOTIDE SEQUENCE</scope>
    <source>
        <strain evidence="9">ChiSjej2B20-13462</strain>
    </source>
</reference>
<comment type="catalytic activity">
    <reaction evidence="1">
        <text>a 2'-deoxyribonucleoside 5'-phosphate + H2O = a 2'-deoxyribonucleoside + phosphate</text>
        <dbReference type="Rhea" id="RHEA:36167"/>
        <dbReference type="ChEBI" id="CHEBI:15377"/>
        <dbReference type="ChEBI" id="CHEBI:18274"/>
        <dbReference type="ChEBI" id="CHEBI:43474"/>
        <dbReference type="ChEBI" id="CHEBI:65317"/>
        <dbReference type="EC" id="3.1.3.89"/>
    </reaction>
</comment>
<proteinExistence type="predicted"/>
<sequence length="189" mass="21434">MTFPELFEQMAVAERLKCSLRHSWTSSGRQESVAEHSWRLALLAALVSDAFPGLDRERLLLLCLFHDIGEAFTGDIPAFEKTAAHEAAEQSAVETWLASLPDGVRPWLSDLWREFEAQESREARLAKALDKMETLIQHNEASIDTWLPVEYELNFTYGQAQTDGDPYLSALRAAVNQVTREKIEQAQRD</sequence>
<dbReference type="InterPro" id="IPR006674">
    <property type="entry name" value="HD_domain"/>
</dbReference>
<dbReference type="GO" id="GO:0046872">
    <property type="term" value="F:metal ion binding"/>
    <property type="evidence" value="ECO:0007669"/>
    <property type="project" value="UniProtKB-KW"/>
</dbReference>
<comment type="cofactor">
    <cofactor evidence="3">
        <name>Co(2+)</name>
        <dbReference type="ChEBI" id="CHEBI:48828"/>
    </cofactor>
</comment>
<gene>
    <name evidence="9" type="ORF">IAA67_05430</name>
</gene>